<dbReference type="Proteomes" id="UP000586305">
    <property type="component" value="Unassembled WGS sequence"/>
</dbReference>
<feature type="signal peptide" evidence="8">
    <location>
        <begin position="1"/>
        <end position="20"/>
    </location>
</feature>
<evidence type="ECO:0000256" key="8">
    <source>
        <dbReference type="SAM" id="SignalP"/>
    </source>
</evidence>
<feature type="chain" id="PRO_5032934976" evidence="8">
    <location>
        <begin position="21"/>
        <end position="208"/>
    </location>
</feature>
<evidence type="ECO:0000259" key="9">
    <source>
        <dbReference type="PROSITE" id="PS51781"/>
    </source>
</evidence>
<accession>A0A849VHV6</accession>
<keyword evidence="3 8" id="KW-0732">Signal</keyword>
<keyword evidence="5 7" id="KW-0472">Membrane</keyword>
<protein>
    <submittedName>
        <fullName evidence="10">TIGR04211 family SH3 domain-containing protein</fullName>
    </submittedName>
</protein>
<dbReference type="NCBIfam" id="TIGR04211">
    <property type="entry name" value="SH3_and_anchor"/>
    <property type="match status" value="1"/>
</dbReference>
<evidence type="ECO:0000313" key="11">
    <source>
        <dbReference type="Proteomes" id="UP000586305"/>
    </source>
</evidence>
<gene>
    <name evidence="10" type="ORF">HG263_17905</name>
</gene>
<evidence type="ECO:0000256" key="6">
    <source>
        <dbReference type="SAM" id="Coils"/>
    </source>
</evidence>
<name>A0A849VHV6_9GAMM</name>
<evidence type="ECO:0000256" key="2">
    <source>
        <dbReference type="ARBA" id="ARBA00022692"/>
    </source>
</evidence>
<keyword evidence="11" id="KW-1185">Reference proteome</keyword>
<evidence type="ECO:0000256" key="7">
    <source>
        <dbReference type="SAM" id="Phobius"/>
    </source>
</evidence>
<dbReference type="PROSITE" id="PS51781">
    <property type="entry name" value="SH3B"/>
    <property type="match status" value="1"/>
</dbReference>
<evidence type="ECO:0000313" key="10">
    <source>
        <dbReference type="EMBL" id="NOU52400.1"/>
    </source>
</evidence>
<dbReference type="InterPro" id="IPR016476">
    <property type="entry name" value="SH3_dom_pro"/>
</dbReference>
<dbReference type="InterPro" id="IPR003646">
    <property type="entry name" value="SH3-like_bac-type"/>
</dbReference>
<comment type="subcellular location">
    <subcellularLocation>
        <location evidence="1">Membrane</location>
        <topology evidence="1">Single-pass membrane protein</topology>
    </subcellularLocation>
</comment>
<reference evidence="10 11" key="1">
    <citation type="submission" date="2020-04" db="EMBL/GenBank/DDBJ databases">
        <title>Pseudoalteromonas caenipelagi sp. nov., isolated from a tidal flat.</title>
        <authorList>
            <person name="Park S."/>
            <person name="Yoon J.-H."/>
        </authorList>
    </citation>
    <scope>NUCLEOTIDE SEQUENCE [LARGE SCALE GENOMIC DNA]</scope>
    <source>
        <strain evidence="10 11">JBTF-M23</strain>
    </source>
</reference>
<feature type="domain" description="SH3b" evidence="9">
    <location>
        <begin position="36"/>
        <end position="104"/>
    </location>
</feature>
<proteinExistence type="predicted"/>
<organism evidence="10 11">
    <name type="scientific">Pseudoalteromonas caenipelagi</name>
    <dbReference type="NCBI Taxonomy" id="2726988"/>
    <lineage>
        <taxon>Bacteria</taxon>
        <taxon>Pseudomonadati</taxon>
        <taxon>Pseudomonadota</taxon>
        <taxon>Gammaproteobacteria</taxon>
        <taxon>Alteromonadales</taxon>
        <taxon>Pseudoalteromonadaceae</taxon>
        <taxon>Pseudoalteromonas</taxon>
    </lineage>
</organism>
<dbReference type="Gene3D" id="2.30.30.40">
    <property type="entry name" value="SH3 Domains"/>
    <property type="match status" value="1"/>
</dbReference>
<dbReference type="RefSeq" id="WP_171627459.1">
    <property type="nucleotide sequence ID" value="NZ_JABBPG010000009.1"/>
</dbReference>
<dbReference type="Pfam" id="PF08239">
    <property type="entry name" value="SH3_3"/>
    <property type="match status" value="1"/>
</dbReference>
<evidence type="ECO:0000256" key="5">
    <source>
        <dbReference type="ARBA" id="ARBA00023136"/>
    </source>
</evidence>
<feature type="coiled-coil region" evidence="6">
    <location>
        <begin position="110"/>
        <end position="165"/>
    </location>
</feature>
<dbReference type="AlphaFoldDB" id="A0A849VHV6"/>
<comment type="caution">
    <text evidence="10">The sequence shown here is derived from an EMBL/GenBank/DDBJ whole genome shotgun (WGS) entry which is preliminary data.</text>
</comment>
<sequence>MLNRIVLPTLLILCSQLAVAQTEIVNEQLPASPANEQSANIGYIIDNLFIYMHAGPGKNYRILGSVDAGTPITILSEVQEDFIQILDDKGREAWVEAKFVTDQPGLTQQLQQANEALQNSQSEVDAIRGELPILQQANNDLRAENQNLQQTITQLQTTLDQQQQATAAKKQKEQHLMLTYGGGITLGGLLFGVILTLLLSRRKRYDGW</sequence>
<keyword evidence="2 7" id="KW-0812">Transmembrane</keyword>
<evidence type="ECO:0000256" key="1">
    <source>
        <dbReference type="ARBA" id="ARBA00004167"/>
    </source>
</evidence>
<keyword evidence="4 7" id="KW-1133">Transmembrane helix</keyword>
<evidence type="ECO:0000256" key="4">
    <source>
        <dbReference type="ARBA" id="ARBA00022989"/>
    </source>
</evidence>
<dbReference type="PIRSF" id="PIRSF006158">
    <property type="entry name" value="UCP006158_SH3"/>
    <property type="match status" value="1"/>
</dbReference>
<evidence type="ECO:0000256" key="3">
    <source>
        <dbReference type="ARBA" id="ARBA00022729"/>
    </source>
</evidence>
<dbReference type="EMBL" id="JABBPG010000009">
    <property type="protein sequence ID" value="NOU52400.1"/>
    <property type="molecule type" value="Genomic_DNA"/>
</dbReference>
<keyword evidence="6" id="KW-0175">Coiled coil</keyword>
<dbReference type="SMART" id="SM00287">
    <property type="entry name" value="SH3b"/>
    <property type="match status" value="1"/>
</dbReference>
<feature type="transmembrane region" description="Helical" evidence="7">
    <location>
        <begin position="177"/>
        <end position="199"/>
    </location>
</feature>
<dbReference type="GO" id="GO:0016020">
    <property type="term" value="C:membrane"/>
    <property type="evidence" value="ECO:0007669"/>
    <property type="project" value="UniProtKB-SubCell"/>
</dbReference>